<dbReference type="EMBL" id="AP025327">
    <property type="protein sequence ID" value="BDD13133.1"/>
    <property type="molecule type" value="Genomic_DNA"/>
</dbReference>
<evidence type="ECO:0008006" key="3">
    <source>
        <dbReference type="Google" id="ProtNLM"/>
    </source>
</evidence>
<dbReference type="Gene3D" id="3.40.50.300">
    <property type="entry name" value="P-loop containing nucleotide triphosphate hydrolases"/>
    <property type="match status" value="1"/>
</dbReference>
<dbReference type="RefSeq" id="WP_338396345.1">
    <property type="nucleotide sequence ID" value="NZ_AP025327.1"/>
</dbReference>
<evidence type="ECO:0000313" key="1">
    <source>
        <dbReference type="EMBL" id="BDD13133.1"/>
    </source>
</evidence>
<dbReference type="Proteomes" id="UP001348817">
    <property type="component" value="Plasmid pFA13"/>
</dbReference>
<proteinExistence type="predicted"/>
<keyword evidence="1" id="KW-0614">Plasmid</keyword>
<keyword evidence="2" id="KW-1185">Reference proteome</keyword>
<gene>
    <name evidence="1" type="ORF">FUAX_55650</name>
</gene>
<sequence>MKKKINFIAPQLIFVINLLKNLINDATLIWGRGTGKSFIIAWLMHTIIRFLPRSTWLIVGETLKQLLTVTLPGTFEALMYLGYREHRDDKHPGDFVIRKKPPAYFESPIRPCLDYNNMITFRNGTSFYLVSLDGGAGSPRGFNSDGILEDEALLNNKDKLDSEVYSTNRGNLGKFKSPLHHGVLRFSSMPHGEQGAHLLKQADYYRDDKFDFEKITNEIAVLQVEFIRTSDRSERKRLWKEIYELNKKLRWYAKGKRFYSQANTFDNIENLGIKFIEKLYREMSDFAFQIEVLNIRQKKLEGGFYPLLKESVHGYRLKSDNDYLDSLDYDFRTVSENSRMDADCDPDIPLRLAVDWGSRINCLSVAQQINGEYRMLKDFYVKEVEDMTQLEKLAQDFCEYYAEHRYRGIRFIKDVAYGNRRQPNSTLTFNQQFVKILRANGWQVTEIDLGVPKADPLRYLLWQIILSENERSKWRFRINLDNCKHTFYSMSNTPVIDGKNGIEKDKSSEKSKVIPQEDASHFSDVVDQHVLSIAKDLLNGQASASSWRPWMMSGA</sequence>
<evidence type="ECO:0000313" key="2">
    <source>
        <dbReference type="Proteomes" id="UP001348817"/>
    </source>
</evidence>
<dbReference type="InterPro" id="IPR027417">
    <property type="entry name" value="P-loop_NTPase"/>
</dbReference>
<name>A0AAU9DB61_9BACT</name>
<dbReference type="KEGG" id="fax:FUAX_55650"/>
<organism evidence="1 2">
    <name type="scientific">Fulvitalea axinellae</name>
    <dbReference type="NCBI Taxonomy" id="1182444"/>
    <lineage>
        <taxon>Bacteria</taxon>
        <taxon>Pseudomonadati</taxon>
        <taxon>Bacteroidota</taxon>
        <taxon>Cytophagia</taxon>
        <taxon>Cytophagales</taxon>
        <taxon>Persicobacteraceae</taxon>
        <taxon>Fulvitalea</taxon>
    </lineage>
</organism>
<accession>A0AAU9DB61</accession>
<protein>
    <recommendedName>
        <fullName evidence="3">Phage terminase large subunit N-terminal domain-containing protein</fullName>
    </recommendedName>
</protein>
<reference evidence="1 2" key="1">
    <citation type="submission" date="2021-12" db="EMBL/GenBank/DDBJ databases">
        <title>Genome sequencing of bacteria with rrn-lacking chromosome and rrn-plasmid.</title>
        <authorList>
            <person name="Anda M."/>
            <person name="Iwasaki W."/>
        </authorList>
    </citation>
    <scope>NUCLEOTIDE SEQUENCE [LARGE SCALE GENOMIC DNA]</scope>
    <source>
        <strain evidence="1 2">DSM 100852</strain>
        <plasmid evidence="1 2">pFA13</plasmid>
    </source>
</reference>
<geneLocation type="plasmid" evidence="1 2">
    <name>pFA13</name>
</geneLocation>
<dbReference type="AlphaFoldDB" id="A0AAU9DB61"/>